<keyword evidence="8 9" id="KW-0472">Membrane</keyword>
<accession>A0A1J1C7I6</accession>
<dbReference type="KEGG" id="caby:Cabys_1615"/>
<evidence type="ECO:0000256" key="1">
    <source>
        <dbReference type="ARBA" id="ARBA00006139"/>
    </source>
</evidence>
<feature type="transmembrane region" description="Helical" evidence="9">
    <location>
        <begin position="6"/>
        <end position="28"/>
    </location>
</feature>
<feature type="transmembrane region" description="Helical" evidence="9">
    <location>
        <begin position="149"/>
        <end position="170"/>
    </location>
</feature>
<dbReference type="RefSeq" id="WP_052304176.1">
    <property type="nucleotide sequence ID" value="NZ_CM001402.1"/>
</dbReference>
<dbReference type="GO" id="GO:0004190">
    <property type="term" value="F:aspartic-type endopeptidase activity"/>
    <property type="evidence" value="ECO:0007669"/>
    <property type="project" value="UniProtKB-UniRule"/>
</dbReference>
<keyword evidence="3 9" id="KW-0645">Protease</keyword>
<dbReference type="InterPro" id="IPR001872">
    <property type="entry name" value="Peptidase_A8"/>
</dbReference>
<dbReference type="NCBIfam" id="TIGR00077">
    <property type="entry name" value="lspA"/>
    <property type="match status" value="1"/>
</dbReference>
<reference evidence="12 13" key="1">
    <citation type="submission" date="2016-11" db="EMBL/GenBank/DDBJ databases">
        <title>Genomic analysis of Caldithrix abyssi and proposal of a novel bacterial phylum Caldithrichaeota.</title>
        <authorList>
            <person name="Kublanov I."/>
            <person name="Sigalova O."/>
            <person name="Gavrilov S."/>
            <person name="Lebedinsky A."/>
            <person name="Ivanova N."/>
            <person name="Daum C."/>
            <person name="Reddy T."/>
            <person name="Klenk H.P."/>
            <person name="Goker M."/>
            <person name="Reva O."/>
            <person name="Miroshnichenko M."/>
            <person name="Kyprides N."/>
            <person name="Woyke T."/>
            <person name="Gelfand M."/>
        </authorList>
    </citation>
    <scope>NUCLEOTIDE SEQUENCE [LARGE SCALE GENOMIC DNA]</scope>
    <source>
        <strain evidence="12 13">LF13</strain>
    </source>
</reference>
<dbReference type="Pfam" id="PF01252">
    <property type="entry name" value="Peptidase_A8"/>
    <property type="match status" value="1"/>
</dbReference>
<keyword evidence="2 9" id="KW-1003">Cell membrane</keyword>
<feature type="active site" evidence="9">
    <location>
        <position position="154"/>
    </location>
</feature>
<evidence type="ECO:0000256" key="3">
    <source>
        <dbReference type="ARBA" id="ARBA00022670"/>
    </source>
</evidence>
<feature type="active site" evidence="9">
    <location>
        <position position="118"/>
    </location>
</feature>
<comment type="pathway">
    <text evidence="9">Protein modification; lipoprotein biosynthesis (signal peptide cleavage).</text>
</comment>
<gene>
    <name evidence="9 12" type="primary">lspA</name>
    <name evidence="12" type="ORF">Cabys_1615</name>
</gene>
<keyword evidence="5 9" id="KW-0064">Aspartyl protease</keyword>
<organism evidence="12 13">
    <name type="scientific">Caldithrix abyssi DSM 13497</name>
    <dbReference type="NCBI Taxonomy" id="880073"/>
    <lineage>
        <taxon>Bacteria</taxon>
        <taxon>Pseudomonadati</taxon>
        <taxon>Calditrichota</taxon>
        <taxon>Calditrichia</taxon>
        <taxon>Calditrichales</taxon>
        <taxon>Calditrichaceae</taxon>
        <taxon>Caldithrix</taxon>
    </lineage>
</organism>
<dbReference type="UniPathway" id="UPA00665"/>
<comment type="catalytic activity">
    <reaction evidence="9 10">
        <text>Release of signal peptides from bacterial membrane prolipoproteins. Hydrolyzes -Xaa-Yaa-Zaa-|-(S,diacylglyceryl)Cys-, in which Xaa is hydrophobic (preferably Leu), and Yaa (Ala or Ser) and Zaa (Gly or Ala) have small, neutral side chains.</text>
        <dbReference type="EC" id="3.4.23.36"/>
    </reaction>
</comment>
<dbReference type="Proteomes" id="UP000183868">
    <property type="component" value="Chromosome"/>
</dbReference>
<dbReference type="PANTHER" id="PTHR33695:SF1">
    <property type="entry name" value="LIPOPROTEIN SIGNAL PEPTIDASE"/>
    <property type="match status" value="1"/>
</dbReference>
<dbReference type="AlphaFoldDB" id="A0A1J1C7I6"/>
<evidence type="ECO:0000256" key="10">
    <source>
        <dbReference type="RuleBase" id="RU000594"/>
    </source>
</evidence>
<keyword evidence="4 9" id="KW-0812">Transmembrane</keyword>
<keyword evidence="7 9" id="KW-1133">Transmembrane helix</keyword>
<evidence type="ECO:0000256" key="7">
    <source>
        <dbReference type="ARBA" id="ARBA00022989"/>
    </source>
</evidence>
<feature type="transmembrane region" description="Helical" evidence="9">
    <location>
        <begin position="65"/>
        <end position="83"/>
    </location>
</feature>
<evidence type="ECO:0000256" key="8">
    <source>
        <dbReference type="ARBA" id="ARBA00023136"/>
    </source>
</evidence>
<feature type="transmembrane region" description="Helical" evidence="9">
    <location>
        <begin position="90"/>
        <end position="108"/>
    </location>
</feature>
<name>A0A1J1C7I6_CALAY</name>
<evidence type="ECO:0000313" key="12">
    <source>
        <dbReference type="EMBL" id="APF18364.1"/>
    </source>
</evidence>
<evidence type="ECO:0000256" key="6">
    <source>
        <dbReference type="ARBA" id="ARBA00022801"/>
    </source>
</evidence>
<evidence type="ECO:0000313" key="13">
    <source>
        <dbReference type="Proteomes" id="UP000183868"/>
    </source>
</evidence>
<dbReference type="EMBL" id="CP018099">
    <property type="protein sequence ID" value="APF18364.1"/>
    <property type="molecule type" value="Genomic_DNA"/>
</dbReference>
<dbReference type="PROSITE" id="PS00855">
    <property type="entry name" value="SPASE_II"/>
    <property type="match status" value="1"/>
</dbReference>
<sequence length="194" mass="21761">MEKRLSFKTMGGIIVLVIILDQITKYIIKTNMRLGESIPVLGNFFCITYVENPGMAFGIRVSNPVVFSALSLFAAALVFYYLFRLRNEGWLIQTALSLIAAGAIGNLLDRFIHGKVVDFLDVEFFDISIPAFRFLSLEFPGYSMTRWPVFNVADSAVTVGMTILIFYIIFIGDPLKNLEYPGQSSKSEAKTETE</sequence>
<proteinExistence type="inferred from homology"/>
<keyword evidence="6 9" id="KW-0378">Hydrolase</keyword>
<dbReference type="HAMAP" id="MF_00161">
    <property type="entry name" value="LspA"/>
    <property type="match status" value="1"/>
</dbReference>
<comment type="subcellular location">
    <subcellularLocation>
        <location evidence="9">Cell membrane</location>
        <topology evidence="9">Multi-pass membrane protein</topology>
    </subcellularLocation>
</comment>
<dbReference type="EC" id="3.4.23.36" evidence="9"/>
<evidence type="ECO:0000256" key="4">
    <source>
        <dbReference type="ARBA" id="ARBA00022692"/>
    </source>
</evidence>
<evidence type="ECO:0000256" key="2">
    <source>
        <dbReference type="ARBA" id="ARBA00022475"/>
    </source>
</evidence>
<protein>
    <recommendedName>
        <fullName evidence="9">Lipoprotein signal peptidase</fullName>
        <ecNumber evidence="9">3.4.23.36</ecNumber>
    </recommendedName>
    <alternativeName>
        <fullName evidence="9">Prolipoprotein signal peptidase</fullName>
    </alternativeName>
    <alternativeName>
        <fullName evidence="9">Signal peptidase II</fullName>
        <shortName evidence="9">SPase II</shortName>
    </alternativeName>
</protein>
<evidence type="ECO:0000256" key="9">
    <source>
        <dbReference type="HAMAP-Rule" id="MF_00161"/>
    </source>
</evidence>
<comment type="similarity">
    <text evidence="1 9 11">Belongs to the peptidase A8 family.</text>
</comment>
<dbReference type="GO" id="GO:0005886">
    <property type="term" value="C:plasma membrane"/>
    <property type="evidence" value="ECO:0007669"/>
    <property type="project" value="UniProtKB-SubCell"/>
</dbReference>
<dbReference type="PANTHER" id="PTHR33695">
    <property type="entry name" value="LIPOPROTEIN SIGNAL PEPTIDASE"/>
    <property type="match status" value="1"/>
</dbReference>
<dbReference type="PRINTS" id="PR00781">
    <property type="entry name" value="LIPOSIGPTASE"/>
</dbReference>
<comment type="function">
    <text evidence="9 10">This protein specifically catalyzes the removal of signal peptides from prolipoproteins.</text>
</comment>
<evidence type="ECO:0000256" key="5">
    <source>
        <dbReference type="ARBA" id="ARBA00022750"/>
    </source>
</evidence>
<dbReference type="GO" id="GO:0006508">
    <property type="term" value="P:proteolysis"/>
    <property type="evidence" value="ECO:0007669"/>
    <property type="project" value="UniProtKB-KW"/>
</dbReference>
<evidence type="ECO:0000256" key="11">
    <source>
        <dbReference type="RuleBase" id="RU004181"/>
    </source>
</evidence>